<dbReference type="GO" id="GO:0005385">
    <property type="term" value="F:zinc ion transmembrane transporter activity"/>
    <property type="evidence" value="ECO:0007669"/>
    <property type="project" value="TreeGrafter"/>
</dbReference>
<dbReference type="PANTHER" id="PTHR11562:SF17">
    <property type="entry name" value="RE54080P-RELATED"/>
    <property type="match status" value="1"/>
</dbReference>
<evidence type="ECO:0000256" key="5">
    <source>
        <dbReference type="ARBA" id="ARBA00022989"/>
    </source>
</evidence>
<keyword evidence="4 9" id="KW-0812">Transmembrane</keyword>
<dbReference type="Gene3D" id="3.30.70.1350">
    <property type="entry name" value="Cation efflux protein, cytoplasmic domain"/>
    <property type="match status" value="1"/>
</dbReference>
<gene>
    <name evidence="12" type="ORF">JG29_03750</name>
</gene>
<evidence type="ECO:0000259" key="11">
    <source>
        <dbReference type="Pfam" id="PF16916"/>
    </source>
</evidence>
<evidence type="ECO:0000256" key="6">
    <source>
        <dbReference type="ARBA" id="ARBA00023065"/>
    </source>
</evidence>
<keyword evidence="5 9" id="KW-1133">Transmembrane helix</keyword>
<evidence type="ECO:0000259" key="10">
    <source>
        <dbReference type="Pfam" id="PF01545"/>
    </source>
</evidence>
<dbReference type="PANTHER" id="PTHR11562">
    <property type="entry name" value="CATION EFFLUX PROTEIN/ ZINC TRANSPORTER"/>
    <property type="match status" value="1"/>
</dbReference>
<reference evidence="12 13" key="1">
    <citation type="submission" date="2014-12" db="EMBL/GenBank/DDBJ databases">
        <title>Comparative genomics of the lactic acid bacteria isolated from the honey bee gut.</title>
        <authorList>
            <person name="Ellegaard K.M."/>
            <person name="Tamarit D."/>
            <person name="Javelind E."/>
            <person name="Olofsson T."/>
            <person name="Andersson S.G."/>
            <person name="Vasquez A."/>
        </authorList>
    </citation>
    <scope>NUCLEOTIDE SEQUENCE [LARGE SCALE GENOMIC DNA]</scope>
    <source>
        <strain evidence="12 13">Hon2</strain>
    </source>
</reference>
<dbReference type="AlphaFoldDB" id="A0A0F4KY30"/>
<dbReference type="Gene3D" id="1.20.1510.10">
    <property type="entry name" value="Cation efflux protein transmembrane domain"/>
    <property type="match status" value="1"/>
</dbReference>
<evidence type="ECO:0000256" key="2">
    <source>
        <dbReference type="ARBA" id="ARBA00008873"/>
    </source>
</evidence>
<evidence type="ECO:0000256" key="4">
    <source>
        <dbReference type="ARBA" id="ARBA00022692"/>
    </source>
</evidence>
<feature type="transmembrane region" description="Helical" evidence="9">
    <location>
        <begin position="147"/>
        <end position="168"/>
    </location>
</feature>
<evidence type="ECO:0000256" key="1">
    <source>
        <dbReference type="ARBA" id="ARBA00004141"/>
    </source>
</evidence>
<comment type="subcellular location">
    <subcellularLocation>
        <location evidence="1">Membrane</location>
        <topology evidence="1">Multi-pass membrane protein</topology>
    </subcellularLocation>
</comment>
<dbReference type="Pfam" id="PF01545">
    <property type="entry name" value="Cation_efflux"/>
    <property type="match status" value="1"/>
</dbReference>
<keyword evidence="3" id="KW-0813">Transport</keyword>
<feature type="domain" description="Cation efflux protein cytoplasmic" evidence="11">
    <location>
        <begin position="211"/>
        <end position="285"/>
    </location>
</feature>
<dbReference type="InterPro" id="IPR058533">
    <property type="entry name" value="Cation_efflux_TM"/>
</dbReference>
<dbReference type="SUPFAM" id="SSF160240">
    <property type="entry name" value="Cation efflux protein cytoplasmic domain-like"/>
    <property type="match status" value="1"/>
</dbReference>
<dbReference type="GO" id="GO:0005886">
    <property type="term" value="C:plasma membrane"/>
    <property type="evidence" value="ECO:0007669"/>
    <property type="project" value="TreeGrafter"/>
</dbReference>
<dbReference type="STRING" id="1218508.JG29_03750"/>
<dbReference type="Proteomes" id="UP000033695">
    <property type="component" value="Unassembled WGS sequence"/>
</dbReference>
<dbReference type="SUPFAM" id="SSF161111">
    <property type="entry name" value="Cation efflux protein transmembrane domain-like"/>
    <property type="match status" value="1"/>
</dbReference>
<accession>A0A0F4KY30</accession>
<keyword evidence="8" id="KW-0175">Coiled coil</keyword>
<evidence type="ECO:0000313" key="12">
    <source>
        <dbReference type="EMBL" id="KJY51325.1"/>
    </source>
</evidence>
<evidence type="ECO:0000256" key="8">
    <source>
        <dbReference type="SAM" id="Coils"/>
    </source>
</evidence>
<name>A0A0F4KY30_9LACO</name>
<evidence type="ECO:0000313" key="13">
    <source>
        <dbReference type="Proteomes" id="UP000033695"/>
    </source>
</evidence>
<dbReference type="InterPro" id="IPR027470">
    <property type="entry name" value="Cation_efflux_CTD"/>
</dbReference>
<dbReference type="PATRIC" id="fig|1218508.4.peg.383"/>
<keyword evidence="6" id="KW-0406">Ion transport</keyword>
<proteinExistence type="inferred from homology"/>
<comment type="caution">
    <text evidence="12">The sequence shown here is derived from an EMBL/GenBank/DDBJ whole genome shotgun (WGS) entry which is preliminary data.</text>
</comment>
<dbReference type="InterPro" id="IPR027469">
    <property type="entry name" value="Cation_efflux_TMD_sf"/>
</dbReference>
<dbReference type="RefSeq" id="WP_045922264.1">
    <property type="nucleotide sequence ID" value="NZ_JBHTHW010000004.1"/>
</dbReference>
<dbReference type="InterPro" id="IPR050681">
    <property type="entry name" value="CDF/SLC30A"/>
</dbReference>
<evidence type="ECO:0000256" key="7">
    <source>
        <dbReference type="ARBA" id="ARBA00023136"/>
    </source>
</evidence>
<dbReference type="InterPro" id="IPR002524">
    <property type="entry name" value="Cation_efflux"/>
</dbReference>
<organism evidence="12 13">
    <name type="scientific">Bombilactobacillus mellis</name>
    <dbReference type="NCBI Taxonomy" id="1218508"/>
    <lineage>
        <taxon>Bacteria</taxon>
        <taxon>Bacillati</taxon>
        <taxon>Bacillota</taxon>
        <taxon>Bacilli</taxon>
        <taxon>Lactobacillales</taxon>
        <taxon>Lactobacillaceae</taxon>
        <taxon>Bombilactobacillus</taxon>
    </lineage>
</organism>
<feature type="transmembrane region" description="Helical" evidence="9">
    <location>
        <begin position="81"/>
        <end position="103"/>
    </location>
</feature>
<sequence length="304" mass="33868">MDEHHNGNMSDTKFASVTALNAIITIVEFVGGIVSGSLGLISDGFHNMEDTLSIVLSFVAHLIGKKDNNERQTFGYQRAEILAAFVNSAILIAITIVLIIEGIQRLGHPQKIDGGIMLIVSIVGLAANLFSMLLMEADSHHNLNIKATFLHMAADTLSSVGVIIAALLIKFFNWMWADPVLTLITAAWIMKESYGVIKQTVSILMEAAGPNIDLPQVQQTLMQIPDIVNVHHVHLWRIDEHLVAFDAHINVRSNETIEQLEELYQRIEQLLKEKYGINHVTLQAECQRGINEHLVYHQEVSKRS</sequence>
<keyword evidence="13" id="KW-1185">Reference proteome</keyword>
<dbReference type="NCBIfam" id="TIGR01297">
    <property type="entry name" value="CDF"/>
    <property type="match status" value="1"/>
</dbReference>
<dbReference type="HOGENOM" id="CLU_013430_0_0_9"/>
<evidence type="ECO:0000256" key="3">
    <source>
        <dbReference type="ARBA" id="ARBA00022448"/>
    </source>
</evidence>
<comment type="similarity">
    <text evidence="2">Belongs to the cation diffusion facilitator (CDF) transporter (TC 2.A.4) family. SLC30A subfamily.</text>
</comment>
<evidence type="ECO:0000256" key="9">
    <source>
        <dbReference type="SAM" id="Phobius"/>
    </source>
</evidence>
<feature type="transmembrane region" description="Helical" evidence="9">
    <location>
        <begin position="20"/>
        <end position="41"/>
    </location>
</feature>
<dbReference type="InterPro" id="IPR036837">
    <property type="entry name" value="Cation_efflux_CTD_sf"/>
</dbReference>
<feature type="coiled-coil region" evidence="8">
    <location>
        <begin position="250"/>
        <end position="277"/>
    </location>
</feature>
<feature type="domain" description="Cation efflux protein transmembrane" evidence="10">
    <location>
        <begin position="18"/>
        <end position="205"/>
    </location>
</feature>
<keyword evidence="7 9" id="KW-0472">Membrane</keyword>
<protein>
    <submittedName>
        <fullName evidence="12">CDF family cation diffusion facilitator</fullName>
    </submittedName>
</protein>
<dbReference type="EMBL" id="JXBZ01000002">
    <property type="protein sequence ID" value="KJY51325.1"/>
    <property type="molecule type" value="Genomic_DNA"/>
</dbReference>
<dbReference type="Pfam" id="PF16916">
    <property type="entry name" value="ZT_dimer"/>
    <property type="match status" value="1"/>
</dbReference>
<feature type="transmembrane region" description="Helical" evidence="9">
    <location>
        <begin position="115"/>
        <end position="135"/>
    </location>
</feature>